<gene>
    <name evidence="2" type="ORF">AXG93_1783s1090</name>
</gene>
<evidence type="ECO:0000313" key="2">
    <source>
        <dbReference type="EMBL" id="OAE18380.1"/>
    </source>
</evidence>
<feature type="compositionally biased region" description="Basic and acidic residues" evidence="1">
    <location>
        <begin position="30"/>
        <end position="43"/>
    </location>
</feature>
<feature type="compositionally biased region" description="Polar residues" evidence="1">
    <location>
        <begin position="49"/>
        <end position="70"/>
    </location>
</feature>
<keyword evidence="3" id="KW-1185">Reference proteome</keyword>
<organism evidence="2 3">
    <name type="scientific">Marchantia polymorpha subsp. ruderalis</name>
    <dbReference type="NCBI Taxonomy" id="1480154"/>
    <lineage>
        <taxon>Eukaryota</taxon>
        <taxon>Viridiplantae</taxon>
        <taxon>Streptophyta</taxon>
        <taxon>Embryophyta</taxon>
        <taxon>Marchantiophyta</taxon>
        <taxon>Marchantiopsida</taxon>
        <taxon>Marchantiidae</taxon>
        <taxon>Marchantiales</taxon>
        <taxon>Marchantiaceae</taxon>
        <taxon>Marchantia</taxon>
    </lineage>
</organism>
<reference evidence="2" key="1">
    <citation type="submission" date="2016-03" db="EMBL/GenBank/DDBJ databases">
        <title>Mechanisms controlling the formation of the plant cell surface in tip-growing cells are functionally conserved among land plants.</title>
        <authorList>
            <person name="Honkanen S."/>
            <person name="Jones V.A."/>
            <person name="Morieri G."/>
            <person name="Champion C."/>
            <person name="Hetherington A.J."/>
            <person name="Kelly S."/>
            <person name="Saint-Marcoux D."/>
            <person name="Proust H."/>
            <person name="Prescott H."/>
            <person name="Dolan L."/>
        </authorList>
    </citation>
    <scope>NUCLEOTIDE SEQUENCE [LARGE SCALE GENOMIC DNA]</scope>
    <source>
        <tissue evidence="2">Whole gametophyte</tissue>
    </source>
</reference>
<evidence type="ECO:0000313" key="3">
    <source>
        <dbReference type="Proteomes" id="UP000077202"/>
    </source>
</evidence>
<comment type="caution">
    <text evidence="2">The sequence shown here is derived from an EMBL/GenBank/DDBJ whole genome shotgun (WGS) entry which is preliminary data.</text>
</comment>
<accession>A0A176VC07</accession>
<name>A0A176VC07_MARPO</name>
<proteinExistence type="predicted"/>
<dbReference type="AlphaFoldDB" id="A0A176VC07"/>
<protein>
    <submittedName>
        <fullName evidence="2">Uncharacterized protein</fullName>
    </submittedName>
</protein>
<dbReference type="EMBL" id="LVLJ01004075">
    <property type="protein sequence ID" value="OAE18380.1"/>
    <property type="molecule type" value="Genomic_DNA"/>
</dbReference>
<dbReference type="Proteomes" id="UP000077202">
    <property type="component" value="Unassembled WGS sequence"/>
</dbReference>
<sequence>MTQEKAARSGDVRRSSEQCAVGLTRLEDRTDASLQRANEKNLTVDKPASQRSPAISDSDKQQLSSESRAQNPVPRPARGQCHLVASWVRRFRWLIESTAFCGKQDQGAKCERLRWEQVAQSEATGSALGVALGARAAYRNLVTRQTWFRLAKPSLAFTSVIVQATTVTLS</sequence>
<feature type="region of interest" description="Disordered" evidence="1">
    <location>
        <begin position="30"/>
        <end position="77"/>
    </location>
</feature>
<evidence type="ECO:0000256" key="1">
    <source>
        <dbReference type="SAM" id="MobiDB-lite"/>
    </source>
</evidence>